<dbReference type="RefSeq" id="WP_378249013.1">
    <property type="nucleotide sequence ID" value="NZ_JBHSKF010000010.1"/>
</dbReference>
<feature type="transmembrane region" description="Helical" evidence="2">
    <location>
        <begin position="112"/>
        <end position="133"/>
    </location>
</feature>
<reference evidence="4" key="1">
    <citation type="journal article" date="2019" name="Int. J. Syst. Evol. Microbiol.">
        <title>The Global Catalogue of Microorganisms (GCM) 10K type strain sequencing project: providing services to taxonomists for standard genome sequencing and annotation.</title>
        <authorList>
            <consortium name="The Broad Institute Genomics Platform"/>
            <consortium name="The Broad Institute Genome Sequencing Center for Infectious Disease"/>
            <person name="Wu L."/>
            <person name="Ma J."/>
        </authorList>
    </citation>
    <scope>NUCLEOTIDE SEQUENCE [LARGE SCALE GENOMIC DNA]</scope>
    <source>
        <strain evidence="4">CCUG 59778</strain>
    </source>
</reference>
<protein>
    <submittedName>
        <fullName evidence="3">Uncharacterized protein</fullName>
    </submittedName>
</protein>
<evidence type="ECO:0000313" key="4">
    <source>
        <dbReference type="Proteomes" id="UP001596157"/>
    </source>
</evidence>
<dbReference type="Proteomes" id="UP001596157">
    <property type="component" value="Unassembled WGS sequence"/>
</dbReference>
<dbReference type="EMBL" id="JBHSKF010000010">
    <property type="protein sequence ID" value="MFC5289164.1"/>
    <property type="molecule type" value="Genomic_DNA"/>
</dbReference>
<feature type="region of interest" description="Disordered" evidence="1">
    <location>
        <begin position="1"/>
        <end position="69"/>
    </location>
</feature>
<gene>
    <name evidence="3" type="ORF">ACFPM7_19105</name>
</gene>
<keyword evidence="2" id="KW-1133">Transmembrane helix</keyword>
<proteinExistence type="predicted"/>
<comment type="caution">
    <text evidence="3">The sequence shown here is derived from an EMBL/GenBank/DDBJ whole genome shotgun (WGS) entry which is preliminary data.</text>
</comment>
<feature type="compositionally biased region" description="Low complexity" evidence="1">
    <location>
        <begin position="1"/>
        <end position="26"/>
    </location>
</feature>
<name>A0ABW0EPF6_9PSEU</name>
<feature type="transmembrane region" description="Helical" evidence="2">
    <location>
        <begin position="185"/>
        <end position="209"/>
    </location>
</feature>
<keyword evidence="2" id="KW-0812">Transmembrane</keyword>
<evidence type="ECO:0000313" key="3">
    <source>
        <dbReference type="EMBL" id="MFC5289164.1"/>
    </source>
</evidence>
<feature type="transmembrane region" description="Helical" evidence="2">
    <location>
        <begin position="145"/>
        <end position="165"/>
    </location>
</feature>
<keyword evidence="4" id="KW-1185">Reference proteome</keyword>
<organism evidence="3 4">
    <name type="scientific">Actinokineospora guangxiensis</name>
    <dbReference type="NCBI Taxonomy" id="1490288"/>
    <lineage>
        <taxon>Bacteria</taxon>
        <taxon>Bacillati</taxon>
        <taxon>Actinomycetota</taxon>
        <taxon>Actinomycetes</taxon>
        <taxon>Pseudonocardiales</taxon>
        <taxon>Pseudonocardiaceae</taxon>
        <taxon>Actinokineospora</taxon>
    </lineage>
</organism>
<evidence type="ECO:0000256" key="1">
    <source>
        <dbReference type="SAM" id="MobiDB-lite"/>
    </source>
</evidence>
<feature type="compositionally biased region" description="Low complexity" evidence="1">
    <location>
        <begin position="33"/>
        <end position="58"/>
    </location>
</feature>
<accession>A0ABW0EPF6</accession>
<evidence type="ECO:0000256" key="2">
    <source>
        <dbReference type="SAM" id="Phobius"/>
    </source>
</evidence>
<keyword evidence="2" id="KW-0472">Membrane</keyword>
<feature type="transmembrane region" description="Helical" evidence="2">
    <location>
        <begin position="79"/>
        <end position="100"/>
    </location>
</feature>
<sequence>MTQPYGQQPGDQGQQGYPQTPSSGYPQSPPSGYPQQNYPQQGYPQQGYPQQGYAYGGMPPAPPEHAPLTRPGTITAAAVLGYVQAGITLIPTILLIAGLGAASDVGDTGEVVLGWLIVLAQLAGSALLIFGGVKLSGGATRTPYLAGAALELAICLYYLIRIIAADDAGLEFAEDMKAMATIFPLFFAIMPAIGLAMALGGSGAQWLAAKAAGHR</sequence>